<evidence type="ECO:0000313" key="4">
    <source>
        <dbReference type="Proteomes" id="UP001179858"/>
    </source>
</evidence>
<feature type="chain" id="PRO_5042070584" description="Lipoprotein" evidence="2">
    <location>
        <begin position="20"/>
        <end position="466"/>
    </location>
</feature>
<evidence type="ECO:0000256" key="2">
    <source>
        <dbReference type="SAM" id="SignalP"/>
    </source>
</evidence>
<gene>
    <name evidence="3" type="ORF">QBD03_07550</name>
</gene>
<dbReference type="RefSeq" id="WP_280102668.1">
    <property type="nucleotide sequence ID" value="NZ_CP122959.1"/>
</dbReference>
<name>A0AAF0K3I6_LATSK</name>
<dbReference type="EMBL" id="CP122959">
    <property type="protein sequence ID" value="WGI18602.1"/>
    <property type="molecule type" value="Genomic_DNA"/>
</dbReference>
<feature type="signal peptide" evidence="2">
    <location>
        <begin position="1"/>
        <end position="19"/>
    </location>
</feature>
<sequence>MKKMKLVMLLAFASLLLVACSRQVKLAKQISHAQHQTTTQNNVSGGTYHGTYTGNKSHEDPDYDYLMSFKKDGTFRQDITASNGYAGKFVESGTYQVNKKTQQIIIKIQKVVEVTYASDSALKQKATPTAYQYRDEHQLTAAENKPIEIKITPKYLEGSINKVKLYKVKTKVVDFDQFKTQQAKQYQSAPKVVAQKLIGGKNFMGRIDKNQVWLTFNQDGTFNWQAVYNSYGAGSVAYMTGQYHLDDQGHITFEHNQGDVYDMSQLSVAGNQYRDRSSVSVPDERFNFAVYDNQLIMRLSDSVGGSEAAYQTPDSGAYKTSTVMTELATKTPTYLEKRGTMTKVNPLISQFENAENFGKWALIAYRTPSLAGMWGRPQAFGIKTTDSNVTQGGIRFAYLTTIEDVSPKDEQQIDGVELIGLGEDGNIYLNPGTGFIKSAKFTDYLNAEKVDAASLSEFDASASYDD</sequence>
<reference evidence="3" key="1">
    <citation type="submission" date="2023-04" db="EMBL/GenBank/DDBJ databases">
        <title>Novel strain of Lactilactobacillus sakei and use thereof.</title>
        <authorList>
            <person name="Kim S.Y."/>
        </authorList>
    </citation>
    <scope>NUCLEOTIDE SEQUENCE</scope>
    <source>
        <strain evidence="3">HUP1</strain>
    </source>
</reference>
<protein>
    <recommendedName>
        <fullName evidence="5">Lipoprotein</fullName>
    </recommendedName>
</protein>
<evidence type="ECO:0000313" key="3">
    <source>
        <dbReference type="EMBL" id="WGI18602.1"/>
    </source>
</evidence>
<evidence type="ECO:0008006" key="5">
    <source>
        <dbReference type="Google" id="ProtNLM"/>
    </source>
</evidence>
<accession>A0AAF0K3I6</accession>
<keyword evidence="2" id="KW-0732">Signal</keyword>
<organism evidence="3 4">
    <name type="scientific">Latilactobacillus sakei</name>
    <name type="common">Lactobacillus sakei</name>
    <dbReference type="NCBI Taxonomy" id="1599"/>
    <lineage>
        <taxon>Bacteria</taxon>
        <taxon>Bacillati</taxon>
        <taxon>Bacillota</taxon>
        <taxon>Bacilli</taxon>
        <taxon>Lactobacillales</taxon>
        <taxon>Lactobacillaceae</taxon>
        <taxon>Latilactobacillus</taxon>
    </lineage>
</organism>
<feature type="region of interest" description="Disordered" evidence="1">
    <location>
        <begin position="32"/>
        <end position="55"/>
    </location>
</feature>
<dbReference type="Proteomes" id="UP001179858">
    <property type="component" value="Chromosome"/>
</dbReference>
<dbReference type="AlphaFoldDB" id="A0AAF0K3I6"/>
<dbReference type="PROSITE" id="PS51257">
    <property type="entry name" value="PROKAR_LIPOPROTEIN"/>
    <property type="match status" value="1"/>
</dbReference>
<evidence type="ECO:0000256" key="1">
    <source>
        <dbReference type="SAM" id="MobiDB-lite"/>
    </source>
</evidence>
<proteinExistence type="predicted"/>